<organism evidence="2 3">
    <name type="scientific">Gangjinia marincola</name>
    <dbReference type="NCBI Taxonomy" id="578463"/>
    <lineage>
        <taxon>Bacteria</taxon>
        <taxon>Pseudomonadati</taxon>
        <taxon>Bacteroidota</taxon>
        <taxon>Flavobacteriia</taxon>
        <taxon>Flavobacteriales</taxon>
        <taxon>Flavobacteriaceae</taxon>
        <taxon>Gangjinia</taxon>
    </lineage>
</organism>
<dbReference type="RefSeq" id="WP_343767237.1">
    <property type="nucleotide sequence ID" value="NZ_BAAAFG010000015.1"/>
</dbReference>
<feature type="transmembrane region" description="Helical" evidence="1">
    <location>
        <begin position="44"/>
        <end position="66"/>
    </location>
</feature>
<keyword evidence="1" id="KW-0812">Transmembrane</keyword>
<proteinExistence type="predicted"/>
<reference evidence="2 3" key="1">
    <citation type="journal article" date="2019" name="Int. J. Syst. Evol. Microbiol.">
        <title>The Global Catalogue of Microorganisms (GCM) 10K type strain sequencing project: providing services to taxonomists for standard genome sequencing and annotation.</title>
        <authorList>
            <consortium name="The Broad Institute Genomics Platform"/>
            <consortium name="The Broad Institute Genome Sequencing Center for Infectious Disease"/>
            <person name="Wu L."/>
            <person name="Ma J."/>
        </authorList>
    </citation>
    <scope>NUCLEOTIDE SEQUENCE [LARGE SCALE GENOMIC DNA]</scope>
    <source>
        <strain evidence="2 3">JCM 16082</strain>
    </source>
</reference>
<evidence type="ECO:0000256" key="1">
    <source>
        <dbReference type="SAM" id="Phobius"/>
    </source>
</evidence>
<dbReference type="Proteomes" id="UP001500507">
    <property type="component" value="Unassembled WGS sequence"/>
</dbReference>
<gene>
    <name evidence="2" type="ORF">GCM10009117_21060</name>
</gene>
<keyword evidence="3" id="KW-1185">Reference proteome</keyword>
<protein>
    <recommendedName>
        <fullName evidence="4">50S ribosomal protein L27</fullName>
    </recommendedName>
</protein>
<evidence type="ECO:0008006" key="4">
    <source>
        <dbReference type="Google" id="ProtNLM"/>
    </source>
</evidence>
<accession>A0ABN1MIC4</accession>
<keyword evidence="1" id="KW-0472">Membrane</keyword>
<evidence type="ECO:0000313" key="2">
    <source>
        <dbReference type="EMBL" id="GAA0872959.1"/>
    </source>
</evidence>
<evidence type="ECO:0000313" key="3">
    <source>
        <dbReference type="Proteomes" id="UP001500507"/>
    </source>
</evidence>
<sequence length="147" mass="16626">MYTALKHAHSGWAYIVLIVLIIATANAFIGFVRKREYRPTDFRLGLFTLIATHIQFLIALVLWIISPLGLALWQNNSMKDLMGSSALRLYAVEHPITMIIVVALVTIGYSKHKKKLTSTPKLKTLTIFFSISLILMLSRIPWASWIG</sequence>
<feature type="transmembrane region" description="Helical" evidence="1">
    <location>
        <begin position="12"/>
        <end position="32"/>
    </location>
</feature>
<dbReference type="EMBL" id="BAAAFG010000015">
    <property type="protein sequence ID" value="GAA0872959.1"/>
    <property type="molecule type" value="Genomic_DNA"/>
</dbReference>
<keyword evidence="1" id="KW-1133">Transmembrane helix</keyword>
<feature type="transmembrane region" description="Helical" evidence="1">
    <location>
        <begin position="86"/>
        <end position="110"/>
    </location>
</feature>
<comment type="caution">
    <text evidence="2">The sequence shown here is derived from an EMBL/GenBank/DDBJ whole genome shotgun (WGS) entry which is preliminary data.</text>
</comment>
<feature type="transmembrane region" description="Helical" evidence="1">
    <location>
        <begin position="122"/>
        <end position="142"/>
    </location>
</feature>
<name>A0ABN1MIC4_9FLAO</name>